<dbReference type="OrthoDB" id="444031at2759"/>
<proteinExistence type="predicted"/>
<reference evidence="3" key="1">
    <citation type="journal article" date="2023" name="Commun. Biol.">
        <title>Genome analysis of Parmales, the sister group of diatoms, reveals the evolutionary specialization of diatoms from phago-mixotrophs to photoautotrophs.</title>
        <authorList>
            <person name="Ban H."/>
            <person name="Sato S."/>
            <person name="Yoshikawa S."/>
            <person name="Yamada K."/>
            <person name="Nakamura Y."/>
            <person name="Ichinomiya M."/>
            <person name="Sato N."/>
            <person name="Blanc-Mathieu R."/>
            <person name="Endo H."/>
            <person name="Kuwata A."/>
            <person name="Ogata H."/>
        </authorList>
    </citation>
    <scope>NUCLEOTIDE SEQUENCE [LARGE SCALE GENOMIC DNA]</scope>
    <source>
        <strain evidence="3">NIES 3700</strain>
    </source>
</reference>
<dbReference type="PANTHER" id="PTHR46967">
    <property type="entry name" value="INSULIN-LIKE GROWTH FACTOR BINDING PROTEIN,N-TERMINAL"/>
    <property type="match status" value="1"/>
</dbReference>
<dbReference type="SMART" id="SM01411">
    <property type="entry name" value="Ephrin_rec_like"/>
    <property type="match status" value="2"/>
</dbReference>
<dbReference type="PANTHER" id="PTHR46967:SF2">
    <property type="entry name" value="SUSHI, VON WILLEBRAND FACTOR TYPE A, EGF AND PENTRAXIN DOMAIN-CONTAINING PROTEIN 1-LIKE"/>
    <property type="match status" value="1"/>
</dbReference>
<dbReference type="Pfam" id="PF07699">
    <property type="entry name" value="Ephrin_rec_like"/>
    <property type="match status" value="1"/>
</dbReference>
<dbReference type="SUPFAM" id="SSF57184">
    <property type="entry name" value="Growth factor receptor domain"/>
    <property type="match status" value="1"/>
</dbReference>
<dbReference type="AlphaFoldDB" id="A0A9W7C307"/>
<dbReference type="EMBL" id="BRXW01000033">
    <property type="protein sequence ID" value="GMI01308.1"/>
    <property type="molecule type" value="Genomic_DNA"/>
</dbReference>
<dbReference type="InterPro" id="IPR009030">
    <property type="entry name" value="Growth_fac_rcpt_cys_sf"/>
</dbReference>
<sequence>MCSDSLGYNSRYEAEAFTRSGRWYYKNSNGFYIYWDPNCDGAIGGLTDLWIVNPVKPSTTAENDLDDDGKCRFHAYIPSTEETPPSGTNSWRINCGHGFSYADISVLGAATCPEGKEPDNSGLCSPCSAGFYSDSASTDLCFPCPSNHYGPTPGATSSDACVACEPGKSSNEASVECYTNPLPLLVSGMCDSAVNANGVYESQKPTKSGRWYFKNGNGYFLYWDYNCHGDNFEGHSNPHYERWMFENTEPSTTADEDLDGDGQCGYIGRLSTTSQSPPNGTNTWSVACSSGFVERNITIAPFEPTDRSIDNTQKLFDFISANGENVMAGGDRALVAPRTYLCGTCHSEVTMFQAAQLYGSVVCSGDALGCVLDGIGQRFIMEVIGTSISSLKIVGVKFFMGGRTQYCANCGGAGLSVGASAVVIVEFCSFEQGSAPLGGGVAVASGSSFKAYGTLFKGNNATTPQGSATNVGADLQNEGGAAIFDKCPDKWVGIPEEGHGLDTGGFIATGVTSSFGIGSCTVCPLGLAGSSVWHDPAYASSCSICPLGKYRSLEVAGCTICGAGKYLDDDGTRASLHAACIGCEAGRYLSDEGLSIDSHDSIADCAMCGAGRYSSVGSPVCTSCGKVLG</sequence>
<gene>
    <name evidence="2" type="ORF">TrLO_g1118</name>
</gene>
<accession>A0A9W7C307</accession>
<evidence type="ECO:0000313" key="2">
    <source>
        <dbReference type="EMBL" id="GMI01308.1"/>
    </source>
</evidence>
<name>A0A9W7C307_9STRA</name>
<dbReference type="InterPro" id="IPR011641">
    <property type="entry name" value="Tyr-kin_ephrin_A/B_rcpt-like"/>
</dbReference>
<dbReference type="Gene3D" id="2.10.50.10">
    <property type="entry name" value="Tumor Necrosis Factor Receptor, subunit A, domain 2"/>
    <property type="match status" value="1"/>
</dbReference>
<evidence type="ECO:0000313" key="3">
    <source>
        <dbReference type="Proteomes" id="UP001165122"/>
    </source>
</evidence>
<feature type="domain" description="Tyrosine-protein kinase ephrin type A/B receptor-like" evidence="1">
    <location>
        <begin position="120"/>
        <end position="161"/>
    </location>
</feature>
<comment type="caution">
    <text evidence="2">The sequence shown here is derived from an EMBL/GenBank/DDBJ whole genome shotgun (WGS) entry which is preliminary data.</text>
</comment>
<organism evidence="2 3">
    <name type="scientific">Triparma laevis f. longispina</name>
    <dbReference type="NCBI Taxonomy" id="1714387"/>
    <lineage>
        <taxon>Eukaryota</taxon>
        <taxon>Sar</taxon>
        <taxon>Stramenopiles</taxon>
        <taxon>Ochrophyta</taxon>
        <taxon>Bolidophyceae</taxon>
        <taxon>Parmales</taxon>
        <taxon>Triparmaceae</taxon>
        <taxon>Triparma</taxon>
    </lineage>
</organism>
<dbReference type="Proteomes" id="UP001165122">
    <property type="component" value="Unassembled WGS sequence"/>
</dbReference>
<protein>
    <recommendedName>
        <fullName evidence="1">Tyrosine-protein kinase ephrin type A/B receptor-like domain-containing protein</fullName>
    </recommendedName>
</protein>
<evidence type="ECO:0000259" key="1">
    <source>
        <dbReference type="Pfam" id="PF07699"/>
    </source>
</evidence>
<keyword evidence="3" id="KW-1185">Reference proteome</keyword>